<dbReference type="SUPFAM" id="SSF81321">
    <property type="entry name" value="Family A G protein-coupled receptor-like"/>
    <property type="match status" value="1"/>
</dbReference>
<comment type="caution">
    <text evidence="2">The sequence shown here is derived from an EMBL/GenBank/DDBJ whole genome shotgun (WGS) entry which is preliminary data.</text>
</comment>
<proteinExistence type="predicted"/>
<evidence type="ECO:0000313" key="3">
    <source>
        <dbReference type="Proteomes" id="UP000828390"/>
    </source>
</evidence>
<keyword evidence="1" id="KW-1133">Transmembrane helix</keyword>
<dbReference type="Proteomes" id="UP000828390">
    <property type="component" value="Unassembled WGS sequence"/>
</dbReference>
<protein>
    <submittedName>
        <fullName evidence="2">Uncharacterized protein</fullName>
    </submittedName>
</protein>
<evidence type="ECO:0000256" key="1">
    <source>
        <dbReference type="SAM" id="Phobius"/>
    </source>
</evidence>
<dbReference type="Gene3D" id="1.20.1070.10">
    <property type="entry name" value="Rhodopsin 7-helix transmembrane proteins"/>
    <property type="match status" value="1"/>
</dbReference>
<gene>
    <name evidence="2" type="ORF">DPMN_128331</name>
</gene>
<dbReference type="EMBL" id="JAIWYP010000005">
    <property type="protein sequence ID" value="KAH3826426.1"/>
    <property type="molecule type" value="Genomic_DNA"/>
</dbReference>
<keyword evidence="1" id="KW-0812">Transmembrane</keyword>
<organism evidence="2 3">
    <name type="scientific">Dreissena polymorpha</name>
    <name type="common">Zebra mussel</name>
    <name type="synonym">Mytilus polymorpha</name>
    <dbReference type="NCBI Taxonomy" id="45954"/>
    <lineage>
        <taxon>Eukaryota</taxon>
        <taxon>Metazoa</taxon>
        <taxon>Spiralia</taxon>
        <taxon>Lophotrochozoa</taxon>
        <taxon>Mollusca</taxon>
        <taxon>Bivalvia</taxon>
        <taxon>Autobranchia</taxon>
        <taxon>Heteroconchia</taxon>
        <taxon>Euheterodonta</taxon>
        <taxon>Imparidentia</taxon>
        <taxon>Neoheterodontei</taxon>
        <taxon>Myida</taxon>
        <taxon>Dreissenoidea</taxon>
        <taxon>Dreissenidae</taxon>
        <taxon>Dreissena</taxon>
    </lineage>
</organism>
<sequence length="78" mass="8281">MEGNSSQENISSENLGSLVLVLIKIALAAFIGIAFVLGIPGNYFVILPHVILERKTRTGLMVFHLAACDVISLVACAP</sequence>
<dbReference type="AlphaFoldDB" id="A0A9D4GZ95"/>
<keyword evidence="1" id="KW-0472">Membrane</keyword>
<evidence type="ECO:0000313" key="2">
    <source>
        <dbReference type="EMBL" id="KAH3826426.1"/>
    </source>
</evidence>
<keyword evidence="3" id="KW-1185">Reference proteome</keyword>
<reference evidence="2" key="2">
    <citation type="submission" date="2020-11" db="EMBL/GenBank/DDBJ databases">
        <authorList>
            <person name="McCartney M.A."/>
            <person name="Auch B."/>
            <person name="Kono T."/>
            <person name="Mallez S."/>
            <person name="Becker A."/>
            <person name="Gohl D.M."/>
            <person name="Silverstein K.A.T."/>
            <person name="Koren S."/>
            <person name="Bechman K.B."/>
            <person name="Herman A."/>
            <person name="Abrahante J.E."/>
            <person name="Garbe J."/>
        </authorList>
    </citation>
    <scope>NUCLEOTIDE SEQUENCE</scope>
    <source>
        <strain evidence="2">Duluth1</strain>
        <tissue evidence="2">Whole animal</tissue>
    </source>
</reference>
<accession>A0A9D4GZ95</accession>
<feature type="transmembrane region" description="Helical" evidence="1">
    <location>
        <begin position="20"/>
        <end position="46"/>
    </location>
</feature>
<name>A0A9D4GZ95_DREPO</name>
<reference evidence="2" key="1">
    <citation type="journal article" date="2019" name="bioRxiv">
        <title>The Genome of the Zebra Mussel, Dreissena polymorpha: A Resource for Invasive Species Research.</title>
        <authorList>
            <person name="McCartney M.A."/>
            <person name="Auch B."/>
            <person name="Kono T."/>
            <person name="Mallez S."/>
            <person name="Zhang Y."/>
            <person name="Obille A."/>
            <person name="Becker A."/>
            <person name="Abrahante J.E."/>
            <person name="Garbe J."/>
            <person name="Badalamenti J.P."/>
            <person name="Herman A."/>
            <person name="Mangelson H."/>
            <person name="Liachko I."/>
            <person name="Sullivan S."/>
            <person name="Sone E.D."/>
            <person name="Koren S."/>
            <person name="Silverstein K.A.T."/>
            <person name="Beckman K.B."/>
            <person name="Gohl D.M."/>
        </authorList>
    </citation>
    <scope>NUCLEOTIDE SEQUENCE</scope>
    <source>
        <strain evidence="2">Duluth1</strain>
        <tissue evidence="2">Whole animal</tissue>
    </source>
</reference>